<dbReference type="Gene3D" id="6.10.140.190">
    <property type="match status" value="1"/>
</dbReference>
<reference evidence="3" key="1">
    <citation type="journal article" date="2015" name="Nature">
        <title>Complex archaea that bridge the gap between prokaryotes and eukaryotes.</title>
        <authorList>
            <person name="Spang A."/>
            <person name="Saw J.H."/>
            <person name="Jorgensen S.L."/>
            <person name="Zaremba-Niedzwiedzka K."/>
            <person name="Martijn J."/>
            <person name="Lind A.E."/>
            <person name="van Eijk R."/>
            <person name="Schleper C."/>
            <person name="Guy L."/>
            <person name="Ettema T.J."/>
        </authorList>
    </citation>
    <scope>NUCLEOTIDE SEQUENCE</scope>
</reference>
<evidence type="ECO:0000313" key="3">
    <source>
        <dbReference type="EMBL" id="KKK85015.1"/>
    </source>
</evidence>
<dbReference type="Pfam" id="PF10400">
    <property type="entry name" value="Vir_act_alpha_C"/>
    <property type="match status" value="1"/>
</dbReference>
<dbReference type="SUPFAM" id="SSF46785">
    <property type="entry name" value="Winged helix' DNA-binding domain"/>
    <property type="match status" value="1"/>
</dbReference>
<dbReference type="Gene3D" id="1.10.10.10">
    <property type="entry name" value="Winged helix-like DNA-binding domain superfamily/Winged helix DNA-binding domain"/>
    <property type="match status" value="1"/>
</dbReference>
<dbReference type="AlphaFoldDB" id="A0A0F8ZGA4"/>
<accession>A0A0F8ZGA4</accession>
<feature type="domain" description="Transcription regulator PadR C-terminal" evidence="2">
    <location>
        <begin position="92"/>
        <end position="177"/>
    </location>
</feature>
<proteinExistence type="predicted"/>
<dbReference type="InterPro" id="IPR018309">
    <property type="entry name" value="Tscrpt_reg_PadR_C"/>
</dbReference>
<evidence type="ECO:0000259" key="1">
    <source>
        <dbReference type="Pfam" id="PF03551"/>
    </source>
</evidence>
<dbReference type="PANTHER" id="PTHR43252:SF6">
    <property type="entry name" value="NEGATIVE TRANSCRIPTION REGULATOR PADR"/>
    <property type="match status" value="1"/>
</dbReference>
<dbReference type="EMBL" id="LAZR01051502">
    <property type="protein sequence ID" value="KKK85015.1"/>
    <property type="molecule type" value="Genomic_DNA"/>
</dbReference>
<feature type="domain" description="Transcription regulator PadR N-terminal" evidence="1">
    <location>
        <begin position="7"/>
        <end position="80"/>
    </location>
</feature>
<dbReference type="InterPro" id="IPR005149">
    <property type="entry name" value="Tscrpt_reg_PadR_N"/>
</dbReference>
<dbReference type="InterPro" id="IPR036390">
    <property type="entry name" value="WH_DNA-bd_sf"/>
</dbReference>
<dbReference type="Pfam" id="PF03551">
    <property type="entry name" value="PadR"/>
    <property type="match status" value="1"/>
</dbReference>
<dbReference type="PANTHER" id="PTHR43252">
    <property type="entry name" value="TRANSCRIPTIONAL REGULATOR YQJI"/>
    <property type="match status" value="1"/>
</dbReference>
<protein>
    <recommendedName>
        <fullName evidence="4">Transcription regulator PadR N-terminal domain-containing protein</fullName>
    </recommendedName>
</protein>
<comment type="caution">
    <text evidence="3">The sequence shown here is derived from an EMBL/GenBank/DDBJ whole genome shotgun (WGS) entry which is preliminary data.</text>
</comment>
<sequence>MSLKHALLGFLNYGSMTGYELKKIFDPSIGHFWNAELSQMYPTLKQLESEGLVEMEVEVQADKPNRKVYSITDDGARELSDWLTRPATHDQVREPLMIKVFFGASLSKQELVAVLRHRADELRQTIEAHEQGRVLIGKFAGTLGLDREGFFWDLTVDAGLKHCSAGIEWIEAAIDKIKRLDDSFFAAERSRVDAIDVRRVMEMLDKLKAEMPEVFAGLHHSGVNDESR</sequence>
<gene>
    <name evidence="3" type="ORF">LCGC14_2777550</name>
</gene>
<organism evidence="3">
    <name type="scientific">marine sediment metagenome</name>
    <dbReference type="NCBI Taxonomy" id="412755"/>
    <lineage>
        <taxon>unclassified sequences</taxon>
        <taxon>metagenomes</taxon>
        <taxon>ecological metagenomes</taxon>
    </lineage>
</organism>
<evidence type="ECO:0008006" key="4">
    <source>
        <dbReference type="Google" id="ProtNLM"/>
    </source>
</evidence>
<dbReference type="InterPro" id="IPR036388">
    <property type="entry name" value="WH-like_DNA-bd_sf"/>
</dbReference>
<name>A0A0F8ZGA4_9ZZZZ</name>
<evidence type="ECO:0000259" key="2">
    <source>
        <dbReference type="Pfam" id="PF10400"/>
    </source>
</evidence>